<evidence type="ECO:0000259" key="11">
    <source>
        <dbReference type="Pfam" id="PF01266"/>
    </source>
</evidence>
<evidence type="ECO:0000313" key="14">
    <source>
        <dbReference type="Proteomes" id="UP001165413"/>
    </source>
</evidence>
<comment type="function">
    <text evidence="10">Catalyzes the last two steps in the biosynthesis of 5-methylaminomethyl-2-thiouridine (mnm(5)s(2)U) at the wobble position (U34) in tRNA. Catalyzes the FAD-dependent demodification of cmnm(5)s(2)U34 to nm(5)s(2)U34, followed by the transfer of a methyl group from S-adenosyl-L-methionine to nm(5)s(2)U34, to form mnm(5)s(2)U34.</text>
</comment>
<dbReference type="RefSeq" id="WP_254098997.1">
    <property type="nucleotide sequence ID" value="NZ_JANATA010000004.1"/>
</dbReference>
<evidence type="ECO:0000259" key="12">
    <source>
        <dbReference type="Pfam" id="PF05430"/>
    </source>
</evidence>
<keyword evidence="3 10" id="KW-0285">Flavoprotein</keyword>
<dbReference type="AlphaFoldDB" id="A0AA41X3R7"/>
<accession>A0AA41X3R7</accession>
<keyword evidence="4 10" id="KW-0808">Transferase</keyword>
<keyword evidence="5 10" id="KW-0949">S-adenosyl-L-methionine</keyword>
<dbReference type="Proteomes" id="UP001165413">
    <property type="component" value="Unassembled WGS sequence"/>
</dbReference>
<evidence type="ECO:0000256" key="9">
    <source>
        <dbReference type="ARBA" id="ARBA00023268"/>
    </source>
</evidence>
<evidence type="ECO:0000256" key="10">
    <source>
        <dbReference type="HAMAP-Rule" id="MF_01102"/>
    </source>
</evidence>
<dbReference type="EC" id="2.1.1.61" evidence="10"/>
<organism evidence="13 14">
    <name type="scientific">Opacimonas viscosa</name>
    <dbReference type="NCBI Taxonomy" id="2961944"/>
    <lineage>
        <taxon>Bacteria</taxon>
        <taxon>Pseudomonadati</taxon>
        <taxon>Pseudomonadota</taxon>
        <taxon>Gammaproteobacteria</taxon>
        <taxon>Alteromonadales</taxon>
        <taxon>Alteromonadaceae</taxon>
        <taxon>Opacimonas</taxon>
    </lineage>
</organism>
<name>A0AA41X3R7_9ALTE</name>
<feature type="region of interest" description="tRNA (mnm(5)s(2)U34)-methyltransferase" evidence="10">
    <location>
        <begin position="1"/>
        <end position="240"/>
    </location>
</feature>
<reference evidence="13" key="1">
    <citation type="submission" date="2022-07" db="EMBL/GenBank/DDBJ databases">
        <title>Characterization of the Novel Bacterium Alteromonas immobilis LMIT006 and Alteromonas gregis LMIT007.</title>
        <authorList>
            <person name="Lin X."/>
        </authorList>
    </citation>
    <scope>NUCLEOTIDE SEQUENCE</scope>
    <source>
        <strain evidence="13">LMIT007</strain>
    </source>
</reference>
<feature type="region of interest" description="FAD-dependent cmnm(5)s(2)U34 oxidoreductase" evidence="10">
    <location>
        <begin position="298"/>
        <end position="705"/>
    </location>
</feature>
<dbReference type="EC" id="1.5.-.-" evidence="10"/>
<evidence type="ECO:0000256" key="3">
    <source>
        <dbReference type="ARBA" id="ARBA00022630"/>
    </source>
</evidence>
<dbReference type="GO" id="GO:0016645">
    <property type="term" value="F:oxidoreductase activity, acting on the CH-NH group of donors"/>
    <property type="evidence" value="ECO:0007669"/>
    <property type="project" value="InterPro"/>
</dbReference>
<dbReference type="HAMAP" id="MF_01102">
    <property type="entry name" value="MnmC"/>
    <property type="match status" value="1"/>
</dbReference>
<dbReference type="Pfam" id="PF01266">
    <property type="entry name" value="DAO"/>
    <property type="match status" value="1"/>
</dbReference>
<sequence length="705" mass="77851">MKISPANVTFNPTGTPVSEDFDDVYFRDGKGLAETDYVFIKHNYLLEKWSTHSESHFVIAETGFGTGLNFLRTWQIFQRFLAENPSATCQHLYFISTEKFPIPLAELQQAIACYPELAQEANAFYEQYPQPLFGCHRLHFPNVTCDIWIGDINETLPLIYTPKNGLVDVWYLDGFAPSKNPEMWQPELFANITRISKQGASLATFTAASFVRRNLQAAGFVIKKVPGFGQKREMITATFCPAAADHAVNSTTNGIQEPTDGDSNNTVLDSEINTHRYRQTTPYFNRERVASYEKIHIIGGGIAAASLAYECTQLGLNVVVYCKDATLAQGASGNSVGGFYPQLNADPGVNSQIQAHSFLYAKRCYEKLAKTQHFGHDWCGVLLVGFNEKVQARQNNLVAKQQWPSHLIFPVNAAQASAQANIEIPYSGLFIPDGGWISPPELVQALMSAANATGRCEVRSQTTAKYFSHGTQKTTNMLDTLQLNDEPFTINANEAVVFATGHDTPELLGTLSPEFRLVRGQVEVLPPTNTSAKLATVICHKGYFTPVVNGAHACGSTYSKNDTATDYRPEDSQTNLLNHKKALQQAPWMQEFSSSDKARAAIRCSTPDHNPMCGKLPDLEQQRISLNTLYKAKAAAQYPEGEWHKNCYVLSGLGSRGLTTAPLLAANLAAELAGQPLPMSTPMLDALMPNRFQVRALIRQQPKQS</sequence>
<comment type="caution">
    <text evidence="13">The sequence shown here is derived from an EMBL/GenBank/DDBJ whole genome shotgun (WGS) entry which is preliminary data.</text>
</comment>
<keyword evidence="8 10" id="KW-0560">Oxidoreductase</keyword>
<dbReference type="GO" id="GO:0004808">
    <property type="term" value="F:tRNA (5-methylaminomethyl-2-thiouridylate)(34)-methyltransferase activity"/>
    <property type="evidence" value="ECO:0007669"/>
    <property type="project" value="UniProtKB-EC"/>
</dbReference>
<keyword evidence="7 10" id="KW-0274">FAD</keyword>
<dbReference type="GO" id="GO:0005737">
    <property type="term" value="C:cytoplasm"/>
    <property type="evidence" value="ECO:0007669"/>
    <property type="project" value="UniProtKB-SubCell"/>
</dbReference>
<comment type="similarity">
    <text evidence="10">In the N-terminal section; belongs to the methyltransferase superfamily. tRNA (mnm(5)s(2)U34)-methyltransferase family.</text>
</comment>
<keyword evidence="9 10" id="KW-0511">Multifunctional enzyme</keyword>
<dbReference type="GO" id="GO:0050660">
    <property type="term" value="F:flavin adenine dinucleotide binding"/>
    <property type="evidence" value="ECO:0007669"/>
    <property type="project" value="UniProtKB-UniRule"/>
</dbReference>
<dbReference type="InterPro" id="IPR017610">
    <property type="entry name" value="tRNA_S-uridine_synth_MnmC_C"/>
</dbReference>
<comment type="similarity">
    <text evidence="10">In the C-terminal section; belongs to the DAO family.</text>
</comment>
<dbReference type="NCBIfam" id="NF033855">
    <property type="entry name" value="tRNA_MNMC2"/>
    <property type="match status" value="1"/>
</dbReference>
<evidence type="ECO:0000256" key="7">
    <source>
        <dbReference type="ARBA" id="ARBA00022827"/>
    </source>
</evidence>
<dbReference type="InterPro" id="IPR023032">
    <property type="entry name" value="tRNA_MAMT_biosynth_bifunc_MnmC"/>
</dbReference>
<keyword evidence="14" id="KW-1185">Reference proteome</keyword>
<comment type="cofactor">
    <cofactor evidence="10">
        <name>FAD</name>
        <dbReference type="ChEBI" id="CHEBI:57692"/>
    </cofactor>
</comment>
<dbReference type="Gene3D" id="3.40.50.150">
    <property type="entry name" value="Vaccinia Virus protein VP39"/>
    <property type="match status" value="1"/>
</dbReference>
<dbReference type="Gene3D" id="3.30.9.10">
    <property type="entry name" value="D-Amino Acid Oxidase, subunit A, domain 2"/>
    <property type="match status" value="1"/>
</dbReference>
<keyword evidence="2 10" id="KW-0489">Methyltransferase</keyword>
<dbReference type="NCBIfam" id="NF002481">
    <property type="entry name" value="PRK01747.1-2"/>
    <property type="match status" value="1"/>
</dbReference>
<dbReference type="GO" id="GO:0002098">
    <property type="term" value="P:tRNA wobble uridine modification"/>
    <property type="evidence" value="ECO:0007669"/>
    <property type="project" value="TreeGrafter"/>
</dbReference>
<evidence type="ECO:0000256" key="6">
    <source>
        <dbReference type="ARBA" id="ARBA00022694"/>
    </source>
</evidence>
<dbReference type="InterPro" id="IPR036188">
    <property type="entry name" value="FAD/NAD-bd_sf"/>
</dbReference>
<dbReference type="Gene3D" id="3.50.50.60">
    <property type="entry name" value="FAD/NAD(P)-binding domain"/>
    <property type="match status" value="1"/>
</dbReference>
<dbReference type="PANTHER" id="PTHR13847">
    <property type="entry name" value="SARCOSINE DEHYDROGENASE-RELATED"/>
    <property type="match status" value="1"/>
</dbReference>
<dbReference type="InterPro" id="IPR008471">
    <property type="entry name" value="MnmC-like_methylTransf"/>
</dbReference>
<feature type="domain" description="FAD dependent oxidoreductase" evidence="11">
    <location>
        <begin position="295"/>
        <end position="669"/>
    </location>
</feature>
<evidence type="ECO:0000256" key="5">
    <source>
        <dbReference type="ARBA" id="ARBA00022691"/>
    </source>
</evidence>
<dbReference type="InterPro" id="IPR047785">
    <property type="entry name" value="tRNA_MNMC2"/>
</dbReference>
<dbReference type="NCBIfam" id="TIGR03197">
    <property type="entry name" value="MnmC_Cterm"/>
    <property type="match status" value="1"/>
</dbReference>
<evidence type="ECO:0000313" key="13">
    <source>
        <dbReference type="EMBL" id="MCP3428039.1"/>
    </source>
</evidence>
<evidence type="ECO:0000256" key="1">
    <source>
        <dbReference type="ARBA" id="ARBA00022490"/>
    </source>
</evidence>
<gene>
    <name evidence="10 13" type="primary">mnmC</name>
    <name evidence="13" type="ORF">NLF92_03645</name>
</gene>
<keyword evidence="1 10" id="KW-0963">Cytoplasm</keyword>
<comment type="subcellular location">
    <subcellularLocation>
        <location evidence="10">Cytoplasm</location>
    </subcellularLocation>
</comment>
<dbReference type="InterPro" id="IPR006076">
    <property type="entry name" value="FAD-dep_OxRdtase"/>
</dbReference>
<keyword evidence="6 10" id="KW-0819">tRNA processing</keyword>
<comment type="catalytic activity">
    <reaction evidence="10">
        <text>5-aminomethyl-2-thiouridine(34) in tRNA + S-adenosyl-L-methionine = 5-methylaminomethyl-2-thiouridine(34) in tRNA + S-adenosyl-L-homocysteine + H(+)</text>
        <dbReference type="Rhea" id="RHEA:19569"/>
        <dbReference type="Rhea" id="RHEA-COMP:10195"/>
        <dbReference type="Rhea" id="RHEA-COMP:10197"/>
        <dbReference type="ChEBI" id="CHEBI:15378"/>
        <dbReference type="ChEBI" id="CHEBI:57856"/>
        <dbReference type="ChEBI" id="CHEBI:59789"/>
        <dbReference type="ChEBI" id="CHEBI:74454"/>
        <dbReference type="ChEBI" id="CHEBI:74455"/>
        <dbReference type="EC" id="2.1.1.61"/>
    </reaction>
</comment>
<dbReference type="EMBL" id="JANATA010000004">
    <property type="protein sequence ID" value="MCP3428039.1"/>
    <property type="molecule type" value="Genomic_DNA"/>
</dbReference>
<dbReference type="InterPro" id="IPR029063">
    <property type="entry name" value="SAM-dependent_MTases_sf"/>
</dbReference>
<dbReference type="Pfam" id="PF05430">
    <property type="entry name" value="Methyltransf_30"/>
    <property type="match status" value="1"/>
</dbReference>
<protein>
    <recommendedName>
        <fullName evidence="10">tRNA 5-methylaminomethyl-2-thiouridine biosynthesis bifunctional protein MnmC</fullName>
        <shortName evidence="10">tRNA mnm(5)s(2)U biosynthesis bifunctional protein</shortName>
    </recommendedName>
    <domain>
        <recommendedName>
            <fullName evidence="10">tRNA (mnm(5)s(2)U34)-methyltransferase</fullName>
            <ecNumber evidence="10">2.1.1.61</ecNumber>
        </recommendedName>
    </domain>
    <domain>
        <recommendedName>
            <fullName evidence="10">FAD-dependent cmnm(5)s(2)U34 oxidoreductase</fullName>
            <ecNumber evidence="10">1.5.-.-</ecNumber>
        </recommendedName>
    </domain>
</protein>
<dbReference type="SUPFAM" id="SSF51905">
    <property type="entry name" value="FAD/NAD(P)-binding domain"/>
    <property type="match status" value="1"/>
</dbReference>
<proteinExistence type="inferred from homology"/>
<evidence type="ECO:0000256" key="2">
    <source>
        <dbReference type="ARBA" id="ARBA00022603"/>
    </source>
</evidence>
<feature type="domain" description="MnmC-like methyltransferase" evidence="12">
    <location>
        <begin position="115"/>
        <end position="238"/>
    </location>
</feature>
<evidence type="ECO:0000256" key="8">
    <source>
        <dbReference type="ARBA" id="ARBA00023002"/>
    </source>
</evidence>
<evidence type="ECO:0000256" key="4">
    <source>
        <dbReference type="ARBA" id="ARBA00022679"/>
    </source>
</evidence>
<dbReference type="GO" id="GO:0032259">
    <property type="term" value="P:methylation"/>
    <property type="evidence" value="ECO:0007669"/>
    <property type="project" value="UniProtKB-KW"/>
</dbReference>
<dbReference type="PANTHER" id="PTHR13847:SF283">
    <property type="entry name" value="TRNA 5-METHYLAMINOMETHYL-2-THIOURIDINE BIOSYNTHESIS BIFUNCTIONAL PROTEIN MNMC"/>
    <property type="match status" value="1"/>
</dbReference>